<dbReference type="Proteomes" id="UP000077734">
    <property type="component" value="Unassembled WGS sequence"/>
</dbReference>
<dbReference type="RefSeq" id="WP_064028152.1">
    <property type="nucleotide sequence ID" value="NZ_CP023669.1"/>
</dbReference>
<dbReference type="KEGG" id="mko:MKLM6_2170"/>
<keyword evidence="5" id="KW-1185">Reference proteome</keyword>
<comment type="catalytic activity">
    <reaction evidence="1">
        <text>ATP + protein L-histidine = ADP + protein N-phospho-L-histidine.</text>
        <dbReference type="EC" id="2.7.13.3"/>
    </reaction>
</comment>
<name>A0A291IJR5_9GAMM</name>
<accession>A0A291IJR5</accession>
<proteinExistence type="predicted"/>
<dbReference type="EMBL" id="LUUL01000087">
    <property type="protein sequence ID" value="OAI24615.1"/>
    <property type="molecule type" value="Genomic_DNA"/>
</dbReference>
<dbReference type="InterPro" id="IPR004358">
    <property type="entry name" value="Sig_transdc_His_kin-like_C"/>
</dbReference>
<dbReference type="InterPro" id="IPR003661">
    <property type="entry name" value="HisK_dim/P_dom"/>
</dbReference>
<dbReference type="GO" id="GO:0000155">
    <property type="term" value="F:phosphorelay sensor kinase activity"/>
    <property type="evidence" value="ECO:0007669"/>
    <property type="project" value="InterPro"/>
</dbReference>
<evidence type="ECO:0000256" key="2">
    <source>
        <dbReference type="ARBA" id="ARBA00012438"/>
    </source>
</evidence>
<comment type="caution">
    <text evidence="4">The sequence shown here is derived from an EMBL/GenBank/DDBJ whole genome shotgun (WGS) entry which is preliminary data.</text>
</comment>
<dbReference type="SUPFAM" id="SSF47384">
    <property type="entry name" value="Homodimeric domain of signal transducing histidine kinase"/>
    <property type="match status" value="1"/>
</dbReference>
<reference evidence="4 5" key="1">
    <citation type="submission" date="2016-03" db="EMBL/GenBank/DDBJ databases">
        <authorList>
            <person name="Heylen K."/>
            <person name="De Vos P."/>
            <person name="Vekeman B."/>
        </authorList>
    </citation>
    <scope>NUCLEOTIDE SEQUENCE [LARGE SCALE GENOMIC DNA]</scope>
    <source>
        <strain evidence="4 5">R-49807</strain>
    </source>
</reference>
<evidence type="ECO:0000313" key="4">
    <source>
        <dbReference type="EMBL" id="OAI24615.1"/>
    </source>
</evidence>
<organism evidence="4 5">
    <name type="scientific">Methylomonas koyamae</name>
    <dbReference type="NCBI Taxonomy" id="702114"/>
    <lineage>
        <taxon>Bacteria</taxon>
        <taxon>Pseudomonadati</taxon>
        <taxon>Pseudomonadota</taxon>
        <taxon>Gammaproteobacteria</taxon>
        <taxon>Methylococcales</taxon>
        <taxon>Methylococcaceae</taxon>
        <taxon>Methylomonas</taxon>
    </lineage>
</organism>
<dbReference type="EC" id="2.7.13.3" evidence="2"/>
<dbReference type="Gene3D" id="3.30.565.10">
    <property type="entry name" value="Histidine kinase-like ATPase, C-terminal domain"/>
    <property type="match status" value="1"/>
</dbReference>
<evidence type="ECO:0000256" key="3">
    <source>
        <dbReference type="ARBA" id="ARBA00022553"/>
    </source>
</evidence>
<gene>
    <name evidence="4" type="ORF">A1356_15155</name>
</gene>
<dbReference type="SMART" id="SM00387">
    <property type="entry name" value="HATPase_c"/>
    <property type="match status" value="1"/>
</dbReference>
<dbReference type="InterPro" id="IPR003594">
    <property type="entry name" value="HATPase_dom"/>
</dbReference>
<dbReference type="AlphaFoldDB" id="A0A291IJR5"/>
<dbReference type="PROSITE" id="PS50109">
    <property type="entry name" value="HIS_KIN"/>
    <property type="match status" value="1"/>
</dbReference>
<evidence type="ECO:0000313" key="5">
    <source>
        <dbReference type="Proteomes" id="UP000077734"/>
    </source>
</evidence>
<dbReference type="Pfam" id="PF02518">
    <property type="entry name" value="HATPase_c"/>
    <property type="match status" value="1"/>
</dbReference>
<evidence type="ECO:0000256" key="1">
    <source>
        <dbReference type="ARBA" id="ARBA00000085"/>
    </source>
</evidence>
<dbReference type="Gene3D" id="1.10.287.130">
    <property type="match status" value="1"/>
</dbReference>
<dbReference type="InterPro" id="IPR005467">
    <property type="entry name" value="His_kinase_dom"/>
</dbReference>
<dbReference type="PANTHER" id="PTHR43065:SF50">
    <property type="entry name" value="HISTIDINE KINASE"/>
    <property type="match status" value="1"/>
</dbReference>
<dbReference type="PRINTS" id="PR00344">
    <property type="entry name" value="BCTRLSENSOR"/>
</dbReference>
<dbReference type="CDD" id="cd00082">
    <property type="entry name" value="HisKA"/>
    <property type="match status" value="1"/>
</dbReference>
<dbReference type="PANTHER" id="PTHR43065">
    <property type="entry name" value="SENSOR HISTIDINE KINASE"/>
    <property type="match status" value="1"/>
</dbReference>
<dbReference type="SUPFAM" id="SSF55874">
    <property type="entry name" value="ATPase domain of HSP90 chaperone/DNA topoisomerase II/histidine kinase"/>
    <property type="match status" value="1"/>
</dbReference>
<dbReference type="InterPro" id="IPR036097">
    <property type="entry name" value="HisK_dim/P_sf"/>
</dbReference>
<sequence>MSDDDNLSKILVIDADRPAILVVATDAELAIRLNRLFNLAEVADSGEIGGQPNYLVRWADTPECAEQAIAAGLANNAPFNLAFVSHPLRQANGVALIKRLWEADSGLNAVLCNADPDLDWPQIAEKLGESDQLLILQQPVSDLVVRQVVNAMIRQWQLVKQTQDVMQFIVMQNRQLDATNHQLQDIQAQLLQSEKMSSIGQLAAGVAHEINNPVGFVKSNLSTLKRYIADLLDLADAYQKAEAAVADANLLAAIGAVKRRIDLDYLRRDAPELLEESLDGINRVTKIVQDLKDFSYPQRNSDAWQWADLHAGLDSALNIVYNELKYKADVVKRYGELPLVNCLPSQLNQVFVNLLVNAAYAIDKHGVITVATGSGGDKVWIEIGDTGCGMTDEQLTRIFDAFYTTKPVGKGTGLGLTISYGIVKKHGGEITVRSSIGSGTTLRIELPVDAEQANDTGGNADG</sequence>
<keyword evidence="3" id="KW-0597">Phosphoprotein</keyword>
<protein>
    <recommendedName>
        <fullName evidence="2">histidine kinase</fullName>
        <ecNumber evidence="2">2.7.13.3</ecNumber>
    </recommendedName>
</protein>
<dbReference type="InterPro" id="IPR036890">
    <property type="entry name" value="HATPase_C_sf"/>
</dbReference>